<evidence type="ECO:0000256" key="1">
    <source>
        <dbReference type="SAM" id="MobiDB-lite"/>
    </source>
</evidence>
<evidence type="ECO:0000313" key="4">
    <source>
        <dbReference type="Proteomes" id="UP000467841"/>
    </source>
</evidence>
<dbReference type="Proteomes" id="UP000467841">
    <property type="component" value="Unassembled WGS sequence"/>
</dbReference>
<evidence type="ECO:0000259" key="2">
    <source>
        <dbReference type="PROSITE" id="PS50076"/>
    </source>
</evidence>
<dbReference type="InterPro" id="IPR036869">
    <property type="entry name" value="J_dom_sf"/>
</dbReference>
<sequence length="270" mass="30296">MNRDNIPMDEARRMKAFAVQKYKIGDIVTAKQCAWRAKHLNPNLRGIQRLNTLLDVKIGFQKRIKGTDMVDWYAVLGVKPTADVETTKRRYRELSTDLIMDVDSEDSLDSSEAFNILSQSWKVVCVEKKKQYYDRKREIQLRLQHSSSSSSSMSRANPCSSKKKQVRRASQSPSMSLTSSTPVVSPSMIGAALLDKGKKSVMQGLYMYGLASGESNVSSSLGATKIPQDSKRSNAAKRVRFVSKDTDDVVMLENVFKKPEEKAVGDDEKL</sequence>
<dbReference type="Gene3D" id="1.10.287.110">
    <property type="entry name" value="DnaJ domain"/>
    <property type="match status" value="1"/>
</dbReference>
<dbReference type="InterPro" id="IPR001623">
    <property type="entry name" value="DnaJ_domain"/>
</dbReference>
<dbReference type="PANTHER" id="PTHR44137:SF51">
    <property type="entry name" value="MOLECULAR CHAPERONE HSP40_DNAJ FAMILY PROTEIN"/>
    <property type="match status" value="1"/>
</dbReference>
<reference evidence="3" key="1">
    <citation type="submission" date="2020-01" db="EMBL/GenBank/DDBJ databases">
        <authorList>
            <person name="Mishra B."/>
        </authorList>
    </citation>
    <scope>NUCLEOTIDE SEQUENCE [LARGE SCALE GENOMIC DNA]</scope>
</reference>
<proteinExistence type="predicted"/>
<dbReference type="Pfam" id="PF00226">
    <property type="entry name" value="DnaJ"/>
    <property type="match status" value="1"/>
</dbReference>
<evidence type="ECO:0000313" key="3">
    <source>
        <dbReference type="EMBL" id="CAA7038465.1"/>
    </source>
</evidence>
<dbReference type="CDD" id="cd06257">
    <property type="entry name" value="DnaJ"/>
    <property type="match status" value="1"/>
</dbReference>
<feature type="compositionally biased region" description="Low complexity" evidence="1">
    <location>
        <begin position="170"/>
        <end position="183"/>
    </location>
</feature>
<accession>A0A6D2JFI6</accession>
<dbReference type="AlphaFoldDB" id="A0A6D2JFI6"/>
<gene>
    <name evidence="3" type="ORF">MERR_LOCUS25700</name>
</gene>
<dbReference type="EMBL" id="CACVBM020001195">
    <property type="protein sequence ID" value="CAA7038465.1"/>
    <property type="molecule type" value="Genomic_DNA"/>
</dbReference>
<keyword evidence="4" id="KW-1185">Reference proteome</keyword>
<name>A0A6D2JFI6_9BRAS</name>
<protein>
    <recommendedName>
        <fullName evidence="2">J domain-containing protein</fullName>
    </recommendedName>
</protein>
<dbReference type="PROSITE" id="PS50076">
    <property type="entry name" value="DNAJ_2"/>
    <property type="match status" value="1"/>
</dbReference>
<organism evidence="3 4">
    <name type="scientific">Microthlaspi erraticum</name>
    <dbReference type="NCBI Taxonomy" id="1685480"/>
    <lineage>
        <taxon>Eukaryota</taxon>
        <taxon>Viridiplantae</taxon>
        <taxon>Streptophyta</taxon>
        <taxon>Embryophyta</taxon>
        <taxon>Tracheophyta</taxon>
        <taxon>Spermatophyta</taxon>
        <taxon>Magnoliopsida</taxon>
        <taxon>eudicotyledons</taxon>
        <taxon>Gunneridae</taxon>
        <taxon>Pentapetalae</taxon>
        <taxon>rosids</taxon>
        <taxon>malvids</taxon>
        <taxon>Brassicales</taxon>
        <taxon>Brassicaceae</taxon>
        <taxon>Coluteocarpeae</taxon>
        <taxon>Microthlaspi</taxon>
    </lineage>
</organism>
<dbReference type="SUPFAM" id="SSF46565">
    <property type="entry name" value="Chaperone J-domain"/>
    <property type="match status" value="1"/>
</dbReference>
<feature type="compositionally biased region" description="Low complexity" evidence="1">
    <location>
        <begin position="146"/>
        <end position="160"/>
    </location>
</feature>
<feature type="region of interest" description="Disordered" evidence="1">
    <location>
        <begin position="143"/>
        <end position="183"/>
    </location>
</feature>
<dbReference type="PANTHER" id="PTHR44137">
    <property type="entry name" value="BNAC03G44070D PROTEIN"/>
    <property type="match status" value="1"/>
</dbReference>
<feature type="domain" description="J" evidence="2">
    <location>
        <begin position="71"/>
        <end position="137"/>
    </location>
</feature>
<comment type="caution">
    <text evidence="3">The sequence shown here is derived from an EMBL/GenBank/DDBJ whole genome shotgun (WGS) entry which is preliminary data.</text>
</comment>
<dbReference type="OrthoDB" id="66964at2759"/>